<organism evidence="2 3">
    <name type="scientific">Macleaya cordata</name>
    <name type="common">Five-seeded plume-poppy</name>
    <name type="synonym">Bocconia cordata</name>
    <dbReference type="NCBI Taxonomy" id="56857"/>
    <lineage>
        <taxon>Eukaryota</taxon>
        <taxon>Viridiplantae</taxon>
        <taxon>Streptophyta</taxon>
        <taxon>Embryophyta</taxon>
        <taxon>Tracheophyta</taxon>
        <taxon>Spermatophyta</taxon>
        <taxon>Magnoliopsida</taxon>
        <taxon>Ranunculales</taxon>
        <taxon>Papaveraceae</taxon>
        <taxon>Papaveroideae</taxon>
        <taxon>Macleaya</taxon>
    </lineage>
</organism>
<proteinExistence type="predicted"/>
<evidence type="ECO:0000259" key="1">
    <source>
        <dbReference type="Pfam" id="PF13966"/>
    </source>
</evidence>
<protein>
    <submittedName>
        <fullName evidence="2">Reverse transcriptase zinc-binding domain</fullName>
    </submittedName>
</protein>
<feature type="domain" description="Reverse transcriptase zinc-binding" evidence="1">
    <location>
        <begin position="199"/>
        <end position="279"/>
    </location>
</feature>
<gene>
    <name evidence="2" type="ORF">BVC80_8747g17</name>
</gene>
<dbReference type="AlphaFoldDB" id="A0A200QG20"/>
<dbReference type="InParanoid" id="A0A200QG20"/>
<dbReference type="PANTHER" id="PTHR33116:SF86">
    <property type="entry name" value="REVERSE TRANSCRIPTASE DOMAIN-CONTAINING PROTEIN"/>
    <property type="match status" value="1"/>
</dbReference>
<name>A0A200QG20_MACCD</name>
<keyword evidence="3" id="KW-1185">Reference proteome</keyword>
<dbReference type="Proteomes" id="UP000195402">
    <property type="component" value="Unassembled WGS sequence"/>
</dbReference>
<reference evidence="2 3" key="1">
    <citation type="journal article" date="2017" name="Mol. Plant">
        <title>The Genome of Medicinal Plant Macleaya cordata Provides New Insights into Benzylisoquinoline Alkaloids Metabolism.</title>
        <authorList>
            <person name="Liu X."/>
            <person name="Liu Y."/>
            <person name="Huang P."/>
            <person name="Ma Y."/>
            <person name="Qing Z."/>
            <person name="Tang Q."/>
            <person name="Cao H."/>
            <person name="Cheng P."/>
            <person name="Zheng Y."/>
            <person name="Yuan Z."/>
            <person name="Zhou Y."/>
            <person name="Liu J."/>
            <person name="Tang Z."/>
            <person name="Zhuo Y."/>
            <person name="Zhang Y."/>
            <person name="Yu L."/>
            <person name="Huang J."/>
            <person name="Yang P."/>
            <person name="Peng Q."/>
            <person name="Zhang J."/>
            <person name="Jiang W."/>
            <person name="Zhang Z."/>
            <person name="Lin K."/>
            <person name="Ro D.K."/>
            <person name="Chen X."/>
            <person name="Xiong X."/>
            <person name="Shang Y."/>
            <person name="Huang S."/>
            <person name="Zeng J."/>
        </authorList>
    </citation>
    <scope>NUCLEOTIDE SEQUENCE [LARGE SCALE GENOMIC DNA]</scope>
    <source>
        <strain evidence="3">cv. BLH2017</strain>
        <tissue evidence="2">Root</tissue>
    </source>
</reference>
<dbReference type="OrthoDB" id="685916at2759"/>
<dbReference type="PANTHER" id="PTHR33116">
    <property type="entry name" value="REVERSE TRANSCRIPTASE ZINC-BINDING DOMAIN-CONTAINING PROTEIN-RELATED-RELATED"/>
    <property type="match status" value="1"/>
</dbReference>
<accession>A0A200QG20</accession>
<comment type="caution">
    <text evidence="2">The sequence shown here is derived from an EMBL/GenBank/DDBJ whole genome shotgun (WGS) entry which is preliminary data.</text>
</comment>
<dbReference type="OMA" id="ANWREWI"/>
<keyword evidence="2" id="KW-0695">RNA-directed DNA polymerase</keyword>
<keyword evidence="2" id="KW-0548">Nucleotidyltransferase</keyword>
<dbReference type="EMBL" id="MVGT01002081">
    <property type="protein sequence ID" value="OVA09429.1"/>
    <property type="molecule type" value="Genomic_DNA"/>
</dbReference>
<dbReference type="GO" id="GO:0003964">
    <property type="term" value="F:RNA-directed DNA polymerase activity"/>
    <property type="evidence" value="ECO:0007669"/>
    <property type="project" value="UniProtKB-KW"/>
</dbReference>
<dbReference type="Pfam" id="PF13966">
    <property type="entry name" value="zf-RVT"/>
    <property type="match status" value="1"/>
</dbReference>
<evidence type="ECO:0000313" key="2">
    <source>
        <dbReference type="EMBL" id="OVA09429.1"/>
    </source>
</evidence>
<dbReference type="InterPro" id="IPR026960">
    <property type="entry name" value="RVT-Znf"/>
</dbReference>
<evidence type="ECO:0000313" key="3">
    <source>
        <dbReference type="Proteomes" id="UP000195402"/>
    </source>
</evidence>
<sequence>MDFWWGKADGKKKGLYLKSWDAICSPIISGGLGFQDLHNINQAQIARIGWRILRYHDSLLSKILKAKYFQNSSPFQVSIKSNSSWVWKGILKNIHSFKKHCIWEVGNGLSIHIWNDNWILNSIPTVNTSAALLSEDYKMVSDLIDSSHNIWNRQTLASLFVTQTQDDILNIRLPMHGNDNIKWALNRTEEFYVKSLSQENYRSTHVDSVIDETWCKIWNLNVIPKIKVFIWKCYSDILPLNSRLSRIIIIPSKDCALCLNQEETFRHLFIDCPFAKAVWFCTALSFIPTVDNHLTTKDWISSWFSNNLSVSNYHFPYVVATILRFIWKARCTTIFENKPQNPAIIGREAMIFIHSQQKILEKALSSSGTTTAPIQGWVPPMMNNFKINVDASFVSTDHCIDIGFLLRHNTGSFRGAKCLQHRSYSSEEAEGLALFEALKWSR</sequence>
<keyword evidence="2" id="KW-0808">Transferase</keyword>